<evidence type="ECO:0008006" key="4">
    <source>
        <dbReference type="Google" id="ProtNLM"/>
    </source>
</evidence>
<evidence type="ECO:0000313" key="2">
    <source>
        <dbReference type="EMBL" id="QIW97039.1"/>
    </source>
</evidence>
<dbReference type="EMBL" id="CP051140">
    <property type="protein sequence ID" value="QIW97039.1"/>
    <property type="molecule type" value="Genomic_DNA"/>
</dbReference>
<dbReference type="GO" id="GO:0006310">
    <property type="term" value="P:DNA recombination"/>
    <property type="evidence" value="ECO:0007669"/>
    <property type="project" value="TreeGrafter"/>
</dbReference>
<dbReference type="PANTHER" id="PTHR28527">
    <property type="entry name" value="MATING-TYPE SWITCHING PROTEIN SWI2-RELATED"/>
    <property type="match status" value="1"/>
</dbReference>
<reference evidence="2 3" key="1">
    <citation type="journal article" date="2016" name="Sci. Rep.">
        <title>Peltaster fructicola genome reveals evolution from an invasive phytopathogen to an ectophytic parasite.</title>
        <authorList>
            <person name="Xu C."/>
            <person name="Chen H."/>
            <person name="Gleason M.L."/>
            <person name="Xu J.R."/>
            <person name="Liu H."/>
            <person name="Zhang R."/>
            <person name="Sun G."/>
        </authorList>
    </citation>
    <scope>NUCLEOTIDE SEQUENCE [LARGE SCALE GENOMIC DNA]</scope>
    <source>
        <strain evidence="2 3">LNHT1506</strain>
    </source>
</reference>
<protein>
    <recommendedName>
        <fullName evidence="4">Swi5-dependent recombination DNA repair protein 1 homolog</fullName>
    </recommendedName>
</protein>
<accession>A0A6H0XRE6</accession>
<dbReference type="AlphaFoldDB" id="A0A6H0XRE6"/>
<name>A0A6H0XRE6_9PEZI</name>
<organism evidence="2 3">
    <name type="scientific">Peltaster fructicola</name>
    <dbReference type="NCBI Taxonomy" id="286661"/>
    <lineage>
        <taxon>Eukaryota</taxon>
        <taxon>Fungi</taxon>
        <taxon>Dikarya</taxon>
        <taxon>Ascomycota</taxon>
        <taxon>Pezizomycotina</taxon>
        <taxon>Dothideomycetes</taxon>
        <taxon>Dothideomycetes incertae sedis</taxon>
        <taxon>Peltaster</taxon>
    </lineage>
</organism>
<dbReference type="OrthoDB" id="27934at2759"/>
<dbReference type="Proteomes" id="UP000503462">
    <property type="component" value="Chromosome 2"/>
</dbReference>
<proteinExistence type="predicted"/>
<feature type="region of interest" description="Disordered" evidence="1">
    <location>
        <begin position="1"/>
        <end position="30"/>
    </location>
</feature>
<dbReference type="PANTHER" id="PTHR28527:SF1">
    <property type="entry name" value="SWI5-DEPENDENT RECOMBINATION DNA REPAIR PROTEIN 1"/>
    <property type="match status" value="1"/>
</dbReference>
<evidence type="ECO:0000256" key="1">
    <source>
        <dbReference type="SAM" id="MobiDB-lite"/>
    </source>
</evidence>
<gene>
    <name evidence="2" type="ORF">AMS68_002557</name>
</gene>
<dbReference type="Gene3D" id="6.10.140.1020">
    <property type="match status" value="1"/>
</dbReference>
<evidence type="ECO:0000313" key="3">
    <source>
        <dbReference type="Proteomes" id="UP000503462"/>
    </source>
</evidence>
<feature type="compositionally biased region" description="Polar residues" evidence="1">
    <location>
        <begin position="64"/>
        <end position="88"/>
    </location>
</feature>
<sequence length="242" mass="27526">MEDALDQPALKRRKITQASRILSRPFVSPLVSASHLHKATKIKETGASLTQQPCQDAEVKDSTNDQPKPSPSSQKHQASQLPSSSLSTHENEHEHVRKQPYHRSTVAGERGQMKQIRQLERQIRAVRSEIDTLERAALIQKSSSDDRLHELIDKWRITAQAAADELFPSVQQRIMNMGGIAAWRDTERAKFSYGQQGVDAHCTGNHEADFELHQGKEHEQLEDLHSRHDAAVFEHRLRPHRL</sequence>
<feature type="region of interest" description="Disordered" evidence="1">
    <location>
        <begin position="42"/>
        <end position="114"/>
    </location>
</feature>
<keyword evidence="3" id="KW-1185">Reference proteome</keyword>